<dbReference type="AlphaFoldDB" id="R6TH52"/>
<dbReference type="Gene3D" id="3.40.50.880">
    <property type="match status" value="1"/>
</dbReference>
<feature type="active site" evidence="9">
    <location>
        <position position="207"/>
    </location>
</feature>
<dbReference type="GO" id="GO:0005524">
    <property type="term" value="F:ATP binding"/>
    <property type="evidence" value="ECO:0007669"/>
    <property type="project" value="UniProtKB-UniRule"/>
</dbReference>
<comment type="function">
    <text evidence="1 9">Catalyzes the synthesis of GMP from XMP.</text>
</comment>
<dbReference type="NCBIfam" id="TIGR00884">
    <property type="entry name" value="guaA_Cterm"/>
    <property type="match status" value="1"/>
</dbReference>
<keyword evidence="4 9" id="KW-0547">Nucleotide-binding</keyword>
<feature type="binding site" evidence="10">
    <location>
        <begin position="260"/>
        <end position="266"/>
    </location>
    <ligand>
        <name>ATP</name>
        <dbReference type="ChEBI" id="CHEBI:30616"/>
    </ligand>
</feature>
<evidence type="ECO:0000256" key="8">
    <source>
        <dbReference type="ARBA" id="ARBA00022962"/>
    </source>
</evidence>
<dbReference type="SUPFAM" id="SSF52402">
    <property type="entry name" value="Adenine nucleotide alpha hydrolases-like"/>
    <property type="match status" value="1"/>
</dbReference>
<dbReference type="PRINTS" id="PR00096">
    <property type="entry name" value="GATASE"/>
</dbReference>
<evidence type="ECO:0000256" key="4">
    <source>
        <dbReference type="ARBA" id="ARBA00022741"/>
    </source>
</evidence>
<comment type="subunit">
    <text evidence="9">Homodimer.</text>
</comment>
<proteinExistence type="inferred from homology"/>
<dbReference type="InterPro" id="IPR025777">
    <property type="entry name" value="GMPS_ATP_PPase_dom"/>
</dbReference>
<dbReference type="Gene3D" id="3.30.300.10">
    <property type="match status" value="1"/>
</dbReference>
<dbReference type="STRING" id="1263015.BN580_00887"/>
<dbReference type="CDD" id="cd01997">
    <property type="entry name" value="GMP_synthase_C"/>
    <property type="match status" value="1"/>
</dbReference>
<gene>
    <name evidence="9" type="primary">guaA</name>
    <name evidence="12" type="ORF">BN580_00887</name>
</gene>
<dbReference type="PRINTS" id="PR00099">
    <property type="entry name" value="CPSGATASE"/>
</dbReference>
<evidence type="ECO:0000256" key="7">
    <source>
        <dbReference type="ARBA" id="ARBA00022840"/>
    </source>
</evidence>
<dbReference type="GO" id="GO:0003921">
    <property type="term" value="F:GMP synthase activity"/>
    <property type="evidence" value="ECO:0007669"/>
    <property type="project" value="InterPro"/>
</dbReference>
<dbReference type="UniPathway" id="UPA00189">
    <property type="reaction ID" value="UER00296"/>
</dbReference>
<evidence type="ECO:0000313" key="13">
    <source>
        <dbReference type="Proteomes" id="UP000017938"/>
    </source>
</evidence>
<dbReference type="HAMAP" id="MF_00344">
    <property type="entry name" value="GMP_synthase"/>
    <property type="match status" value="1"/>
</dbReference>
<feature type="active site" evidence="9">
    <location>
        <position position="205"/>
    </location>
</feature>
<reference evidence="12" key="1">
    <citation type="submission" date="2012-11" db="EMBL/GenBank/DDBJ databases">
        <title>Dependencies among metagenomic species, viruses, plasmids and units of genetic variation.</title>
        <authorList>
            <person name="Nielsen H.B."/>
            <person name="Almeida M."/>
            <person name="Juncker A.S."/>
            <person name="Rasmussen S."/>
            <person name="Li J."/>
            <person name="Sunagawa S."/>
            <person name="Plichta D."/>
            <person name="Gautier L."/>
            <person name="Le Chatelier E."/>
            <person name="Peletier E."/>
            <person name="Bonde I."/>
            <person name="Nielsen T."/>
            <person name="Manichanh C."/>
            <person name="Arumugam M."/>
            <person name="Batto J."/>
            <person name="Santos M.B.Q.D."/>
            <person name="Blom N."/>
            <person name="Borruel N."/>
            <person name="Burgdorf K.S."/>
            <person name="Boumezbeur F."/>
            <person name="Casellas F."/>
            <person name="Dore J."/>
            <person name="Guarner F."/>
            <person name="Hansen T."/>
            <person name="Hildebrand F."/>
            <person name="Kaas R.S."/>
            <person name="Kennedy S."/>
            <person name="Kristiansen K."/>
            <person name="Kultima J.R."/>
            <person name="Leonard P."/>
            <person name="Levenez F."/>
            <person name="Lund O."/>
            <person name="Moumen B."/>
            <person name="Le Paslier D."/>
            <person name="Pons N."/>
            <person name="Pedersen O."/>
            <person name="Prifti E."/>
            <person name="Qin J."/>
            <person name="Raes J."/>
            <person name="Tap J."/>
            <person name="Tims S."/>
            <person name="Ussery D.W."/>
            <person name="Yamada T."/>
            <person name="MetaHit consortium"/>
            <person name="Renault P."/>
            <person name="Sicheritz-Ponten T."/>
            <person name="Bork P."/>
            <person name="Wang J."/>
            <person name="Brunak S."/>
            <person name="Ehrlich S.D."/>
        </authorList>
    </citation>
    <scope>NUCLEOTIDE SEQUENCE [LARGE SCALE GENOMIC DNA]</scope>
</reference>
<dbReference type="CDD" id="cd01742">
    <property type="entry name" value="GATase1_GMP_Synthase"/>
    <property type="match status" value="1"/>
</dbReference>
<dbReference type="PROSITE" id="PS51273">
    <property type="entry name" value="GATASE_TYPE_1"/>
    <property type="match status" value="1"/>
</dbReference>
<protein>
    <recommendedName>
        <fullName evidence="9">GMP synthase [glutamine-hydrolyzing]</fullName>
        <ecNumber evidence="9">6.3.5.2</ecNumber>
    </recommendedName>
    <alternativeName>
        <fullName evidence="9">GMP synthetase</fullName>
    </alternativeName>
    <alternativeName>
        <fullName evidence="9">Glutamine amidotransferase</fullName>
    </alternativeName>
</protein>
<dbReference type="NCBIfam" id="NF000848">
    <property type="entry name" value="PRK00074.1"/>
    <property type="match status" value="1"/>
</dbReference>
<dbReference type="InterPro" id="IPR022310">
    <property type="entry name" value="NAD/GMP_synthase"/>
</dbReference>
<evidence type="ECO:0000256" key="1">
    <source>
        <dbReference type="ARBA" id="ARBA00002332"/>
    </source>
</evidence>
<accession>R6TH52</accession>
<dbReference type="GO" id="GO:0005829">
    <property type="term" value="C:cytosol"/>
    <property type="evidence" value="ECO:0007669"/>
    <property type="project" value="TreeGrafter"/>
</dbReference>
<feature type="active site" description="Nucleophile" evidence="9">
    <location>
        <position position="118"/>
    </location>
</feature>
<dbReference type="PROSITE" id="PS51553">
    <property type="entry name" value="GMPS_ATP_PPASE"/>
    <property type="match status" value="1"/>
</dbReference>
<dbReference type="FunFam" id="3.40.50.880:FF:000001">
    <property type="entry name" value="GMP synthase [glutamine-hydrolyzing]"/>
    <property type="match status" value="1"/>
</dbReference>
<dbReference type="FunFam" id="3.30.300.10:FF:000002">
    <property type="entry name" value="GMP synthase [glutamine-hydrolyzing]"/>
    <property type="match status" value="1"/>
</dbReference>
<dbReference type="SUPFAM" id="SSF52317">
    <property type="entry name" value="Class I glutamine amidotransferase-like"/>
    <property type="match status" value="1"/>
</dbReference>
<dbReference type="InterPro" id="IPR004739">
    <property type="entry name" value="GMP_synth_GATase"/>
</dbReference>
<evidence type="ECO:0000256" key="6">
    <source>
        <dbReference type="ARBA" id="ARBA00022755"/>
    </source>
</evidence>
<keyword evidence="7 9" id="KW-0067">ATP-binding</keyword>
<name>R6TH52_9BACT</name>
<dbReference type="InterPro" id="IPR029062">
    <property type="entry name" value="Class_I_gatase-like"/>
</dbReference>
<dbReference type="Pfam" id="PF00958">
    <property type="entry name" value="GMP_synt_C"/>
    <property type="match status" value="1"/>
</dbReference>
<comment type="catalytic activity">
    <reaction evidence="9">
        <text>XMP + L-glutamine + ATP + H2O = GMP + L-glutamate + AMP + diphosphate + 2 H(+)</text>
        <dbReference type="Rhea" id="RHEA:11680"/>
        <dbReference type="ChEBI" id="CHEBI:15377"/>
        <dbReference type="ChEBI" id="CHEBI:15378"/>
        <dbReference type="ChEBI" id="CHEBI:29985"/>
        <dbReference type="ChEBI" id="CHEBI:30616"/>
        <dbReference type="ChEBI" id="CHEBI:33019"/>
        <dbReference type="ChEBI" id="CHEBI:57464"/>
        <dbReference type="ChEBI" id="CHEBI:58115"/>
        <dbReference type="ChEBI" id="CHEBI:58359"/>
        <dbReference type="ChEBI" id="CHEBI:456215"/>
        <dbReference type="EC" id="6.3.5.2"/>
    </reaction>
</comment>
<evidence type="ECO:0000256" key="10">
    <source>
        <dbReference type="PROSITE-ProRule" id="PRU00886"/>
    </source>
</evidence>
<dbReference type="Gene3D" id="3.40.50.620">
    <property type="entry name" value="HUPs"/>
    <property type="match status" value="1"/>
</dbReference>
<dbReference type="Pfam" id="PF02540">
    <property type="entry name" value="NAD_synthase"/>
    <property type="match status" value="1"/>
</dbReference>
<dbReference type="InterPro" id="IPR022955">
    <property type="entry name" value="GMP_synthase"/>
</dbReference>
<dbReference type="Proteomes" id="UP000017938">
    <property type="component" value="Unassembled WGS sequence"/>
</dbReference>
<dbReference type="EC" id="6.3.5.2" evidence="9"/>
<dbReference type="PANTHER" id="PTHR11922">
    <property type="entry name" value="GMP SYNTHASE-RELATED"/>
    <property type="match status" value="1"/>
</dbReference>
<keyword evidence="3 9" id="KW-0436">Ligase</keyword>
<evidence type="ECO:0000256" key="2">
    <source>
        <dbReference type="ARBA" id="ARBA00005153"/>
    </source>
</evidence>
<comment type="pathway">
    <text evidence="2 9">Purine metabolism; GMP biosynthesis; GMP from XMP (L-Gln route): step 1/1.</text>
</comment>
<evidence type="ECO:0000256" key="3">
    <source>
        <dbReference type="ARBA" id="ARBA00022598"/>
    </source>
</evidence>
<organism evidence="12 13">
    <name type="scientific">Candidatus Colimorpha enterica</name>
    <dbReference type="NCBI Taxonomy" id="3083063"/>
    <lineage>
        <taxon>Bacteria</taxon>
        <taxon>Pseudomonadati</taxon>
        <taxon>Bacteroidota</taxon>
        <taxon>Bacteroidia</taxon>
        <taxon>Bacteroidales</taxon>
        <taxon>Candidatus Colimorpha</taxon>
    </lineage>
</organism>
<sequence length="546" mass="60030">MRPLAVKPSFRCLTKYDINNIIYEYVNKQNGRQNKNMSNQLVLVLDFGGQYKELIARRVRECNVYSLIKPGNMPLDEIKAMNPIGIILTGGPDSVYRDGSPKCDPKLFDCGIPVLGICYGIQLMAYSTGGTISSCKVSEYGRTKVKVDTSCEIFNGLDADQIGLMSHTDKISVLPAGFVSAANTAHCENAAIADVKRRLYGVQFHPEVENTPNGTEMIRNFLYRVCGAVGDYDMADYETRMIAEIRKQVGEDGRVILGLSGGVDSSVCAALLAKAIPGRLYCIFVDHGCMRKNEGDEIEEAFKDRALNFIRVDASADFLGALSGVTEPEKKRKIIGEKFVRTFEAEAKKLGAAGCFLAQGTIYPDVIESGANNSATIKSHHNVGGLPKDMGFAGLVEPLRGLFKDEVRALGRQLGLPETLVSRQPFPGPGLAIRVIGEVTSDKLDILREADAIFREEMKRSRVRADQYFAVLTNSRSVGVVGDFRTYNYTVALRAVRTTDFMTCEYAPLSHKLLGRVSSRIVNEVRGVGRVVYDITGKPPATIEWE</sequence>
<dbReference type="Pfam" id="PF00117">
    <property type="entry name" value="GATase"/>
    <property type="match status" value="1"/>
</dbReference>
<keyword evidence="5 9" id="KW-0332">GMP biosynthesis</keyword>
<dbReference type="PANTHER" id="PTHR11922:SF2">
    <property type="entry name" value="GMP SYNTHASE [GLUTAMINE-HYDROLYZING]"/>
    <property type="match status" value="1"/>
</dbReference>
<evidence type="ECO:0000313" key="12">
    <source>
        <dbReference type="EMBL" id="CDC71575.1"/>
    </source>
</evidence>
<keyword evidence="6 9" id="KW-0658">Purine biosynthesis</keyword>
<feature type="domain" description="GMPS ATP-PPase" evidence="11">
    <location>
        <begin position="232"/>
        <end position="423"/>
    </location>
</feature>
<dbReference type="EMBL" id="CBFW010000075">
    <property type="protein sequence ID" value="CDC71575.1"/>
    <property type="molecule type" value="Genomic_DNA"/>
</dbReference>
<dbReference type="InterPro" id="IPR017926">
    <property type="entry name" value="GATASE"/>
</dbReference>
<evidence type="ECO:0000259" key="11">
    <source>
        <dbReference type="PROSITE" id="PS51553"/>
    </source>
</evidence>
<dbReference type="InterPro" id="IPR014729">
    <property type="entry name" value="Rossmann-like_a/b/a_fold"/>
</dbReference>
<dbReference type="NCBIfam" id="TIGR00888">
    <property type="entry name" value="guaA_Nterm"/>
    <property type="match status" value="1"/>
</dbReference>
<evidence type="ECO:0000256" key="5">
    <source>
        <dbReference type="ARBA" id="ARBA00022749"/>
    </source>
</evidence>
<dbReference type="InterPro" id="IPR001674">
    <property type="entry name" value="GMP_synth_C"/>
</dbReference>
<dbReference type="SUPFAM" id="SSF54810">
    <property type="entry name" value="GMP synthetase C-terminal dimerisation domain"/>
    <property type="match status" value="1"/>
</dbReference>
<comment type="caution">
    <text evidence="12">The sequence shown here is derived from an EMBL/GenBank/DDBJ whole genome shotgun (WGS) entry which is preliminary data.</text>
</comment>
<dbReference type="PRINTS" id="PR00097">
    <property type="entry name" value="ANTSNTHASEII"/>
</dbReference>
<keyword evidence="8 9" id="KW-0315">Glutamine amidotransferase</keyword>
<evidence type="ECO:0000256" key="9">
    <source>
        <dbReference type="HAMAP-Rule" id="MF_00344"/>
    </source>
</evidence>